<dbReference type="InterPro" id="IPR002525">
    <property type="entry name" value="Transp_IS110-like_N"/>
</dbReference>
<reference evidence="3 4" key="1">
    <citation type="submission" date="2017-10" db="EMBL/GenBank/DDBJ databases">
        <title>Draft genome of Lysinibacillus fusiformis strain Juneja, a laboratory-derived pathogen of Drosophila melanogaster.</title>
        <authorList>
            <person name="Smith B.R."/>
            <person name="Unckless R.L."/>
        </authorList>
    </citation>
    <scope>NUCLEOTIDE SEQUENCE [LARGE SCALE GENOMIC DNA]</scope>
    <source>
        <strain evidence="3 4">Juneja</strain>
    </source>
</reference>
<dbReference type="GO" id="GO:0004803">
    <property type="term" value="F:transposase activity"/>
    <property type="evidence" value="ECO:0007669"/>
    <property type="project" value="InterPro"/>
</dbReference>
<gene>
    <name evidence="3" type="ORF">CRI88_18625</name>
</gene>
<dbReference type="InterPro" id="IPR036070">
    <property type="entry name" value="Nop_dom_sf"/>
</dbReference>
<dbReference type="Gene3D" id="1.10.287.4070">
    <property type="match status" value="1"/>
</dbReference>
<dbReference type="InterPro" id="IPR003346">
    <property type="entry name" value="Transposase_20"/>
</dbReference>
<dbReference type="NCBIfam" id="NF033542">
    <property type="entry name" value="transpos_IS110"/>
    <property type="match status" value="1"/>
</dbReference>
<dbReference type="PANTHER" id="PTHR33055:SF13">
    <property type="entry name" value="TRANSPOSASE"/>
    <property type="match status" value="1"/>
</dbReference>
<evidence type="ECO:0000313" key="3">
    <source>
        <dbReference type="EMBL" id="PKU50441.1"/>
    </source>
</evidence>
<dbReference type="EMBL" id="PDFK01000007">
    <property type="protein sequence ID" value="PKU50441.1"/>
    <property type="molecule type" value="Genomic_DNA"/>
</dbReference>
<dbReference type="GO" id="GO:0006313">
    <property type="term" value="P:DNA transposition"/>
    <property type="evidence" value="ECO:0007669"/>
    <property type="project" value="InterPro"/>
</dbReference>
<evidence type="ECO:0000259" key="2">
    <source>
        <dbReference type="Pfam" id="PF02371"/>
    </source>
</evidence>
<dbReference type="PANTHER" id="PTHR33055">
    <property type="entry name" value="TRANSPOSASE FOR INSERTION SEQUENCE ELEMENT IS1111A"/>
    <property type="match status" value="1"/>
</dbReference>
<dbReference type="InterPro" id="IPR047650">
    <property type="entry name" value="Transpos_IS110"/>
</dbReference>
<feature type="domain" description="Transposase IS110-like N-terminal" evidence="1">
    <location>
        <begin position="15"/>
        <end position="170"/>
    </location>
</feature>
<protein>
    <submittedName>
        <fullName evidence="3">IS110 family transposase</fullName>
    </submittedName>
</protein>
<dbReference type="GO" id="GO:0003677">
    <property type="term" value="F:DNA binding"/>
    <property type="evidence" value="ECO:0007669"/>
    <property type="project" value="InterPro"/>
</dbReference>
<dbReference type="AlphaFoldDB" id="A0A2I0UWJ6"/>
<evidence type="ECO:0000259" key="1">
    <source>
        <dbReference type="Pfam" id="PF01548"/>
    </source>
</evidence>
<dbReference type="Pfam" id="PF02371">
    <property type="entry name" value="Transposase_20"/>
    <property type="match status" value="1"/>
</dbReference>
<comment type="caution">
    <text evidence="3">The sequence shown here is derived from an EMBL/GenBank/DDBJ whole genome shotgun (WGS) entry which is preliminary data.</text>
</comment>
<dbReference type="SUPFAM" id="SSF89124">
    <property type="entry name" value="Nop domain"/>
    <property type="match status" value="1"/>
</dbReference>
<organism evidence="3 4">
    <name type="scientific">Lysinibacillus fusiformis</name>
    <dbReference type="NCBI Taxonomy" id="28031"/>
    <lineage>
        <taxon>Bacteria</taxon>
        <taxon>Bacillati</taxon>
        <taxon>Bacillota</taxon>
        <taxon>Bacilli</taxon>
        <taxon>Bacillales</taxon>
        <taxon>Bacillaceae</taxon>
        <taxon>Lysinibacillus</taxon>
    </lineage>
</organism>
<dbReference type="Pfam" id="PF01548">
    <property type="entry name" value="DEDD_Tnp_IS110"/>
    <property type="match status" value="1"/>
</dbReference>
<feature type="domain" description="Transposase IS116/IS110/IS902 C-terminal" evidence="2">
    <location>
        <begin position="283"/>
        <end position="358"/>
    </location>
</feature>
<evidence type="ECO:0000313" key="4">
    <source>
        <dbReference type="Proteomes" id="UP000234956"/>
    </source>
</evidence>
<proteinExistence type="predicted"/>
<sequence>MIDQKEKNEMKHVIALDVSKGKSTVAIYDGHRQCEFEGMLHHTRCDFERLHERMEEITKQDGQAPAIVFEATGIYSKPVEAFFKDYGYAYCRMNPLEANLQMATMRRNKTDISDAHELAKTHFKMERETTYIQDDYYEQMRALTRYYDEIDEEIILLKSRMHAILQLSFPELEKLITPSSALFLNIVQLYPHPALLQAHSKTMIKNRLKVNTRKNLSLMRAEAKAITLLEAAENSYPAIKPTDIRCDQARDYAARIADLLEKKDALVKQMVELSEGRKEYLVFRSIPGIGDSTACRLIGEIGDIRRFQNAKQLNAYTGIDIMRYQSGNTQYRDRINKRGNKHLRKILYFMVCAMLMAKGKPNHFVDYYYKLKKQPQRKPHKVAIIACINKFLKVTFQLLTRGILYDYESALPAQKS</sequence>
<dbReference type="Proteomes" id="UP000234956">
    <property type="component" value="Unassembled WGS sequence"/>
</dbReference>
<name>A0A2I0UWJ6_9BACI</name>
<accession>A0A2I0UWJ6</accession>